<keyword evidence="2" id="KW-0012">Acyltransferase</keyword>
<dbReference type="RefSeq" id="WP_087940679.1">
    <property type="nucleotide sequence ID" value="NZ_FNAC01000038.1"/>
</dbReference>
<dbReference type="Pfam" id="PF13673">
    <property type="entry name" value="Acetyltransf_10"/>
    <property type="match status" value="1"/>
</dbReference>
<dbReference type="InterPro" id="IPR000182">
    <property type="entry name" value="GNAT_dom"/>
</dbReference>
<reference evidence="3" key="1">
    <citation type="submission" date="2016-10" db="EMBL/GenBank/DDBJ databases">
        <authorList>
            <person name="Varghese N."/>
            <person name="Submissions S."/>
        </authorList>
    </citation>
    <scope>NUCLEOTIDE SEQUENCE [LARGE SCALE GENOMIC DNA]</scope>
    <source>
        <strain evidence="3">DSM 23095</strain>
    </source>
</reference>
<dbReference type="Proteomes" id="UP000199060">
    <property type="component" value="Unassembled WGS sequence"/>
</dbReference>
<dbReference type="EMBL" id="FNAC01000038">
    <property type="protein sequence ID" value="SDD57293.1"/>
    <property type="molecule type" value="Genomic_DNA"/>
</dbReference>
<accession>A0A1G6VV49</accession>
<dbReference type="CDD" id="cd04301">
    <property type="entry name" value="NAT_SF"/>
    <property type="match status" value="1"/>
</dbReference>
<sequence>MSLLVEKVTGKTGLDLALKIREEVFVFEQNVDPEAEYDQFEDGSNHFLASINGKPVGTARWRFTENGIKLERFAVIKEARRKGVGQALVTAVLRDIMVHPEAQGKKQYLHAQLQAVPLYSKFGFQKIGDIFEECNILHYKMERI</sequence>
<protein>
    <submittedName>
        <fullName evidence="2">Predicted N-acyltransferase, GNAT family</fullName>
    </submittedName>
</protein>
<dbReference type="GO" id="GO:0016747">
    <property type="term" value="F:acyltransferase activity, transferring groups other than amino-acyl groups"/>
    <property type="evidence" value="ECO:0007669"/>
    <property type="project" value="InterPro"/>
</dbReference>
<dbReference type="PROSITE" id="PS51186">
    <property type="entry name" value="GNAT"/>
    <property type="match status" value="1"/>
</dbReference>
<feature type="domain" description="N-acetyltransferase" evidence="1">
    <location>
        <begin position="3"/>
        <end position="144"/>
    </location>
</feature>
<dbReference type="Gene3D" id="3.40.630.30">
    <property type="match status" value="1"/>
</dbReference>
<keyword evidence="3" id="KW-1185">Reference proteome</keyword>
<dbReference type="STRING" id="686796.SAMN04488104_103831"/>
<dbReference type="OrthoDB" id="9796171at2"/>
<organism evidence="2 3">
    <name type="scientific">Algoriphagus faecimaris</name>
    <dbReference type="NCBI Taxonomy" id="686796"/>
    <lineage>
        <taxon>Bacteria</taxon>
        <taxon>Pseudomonadati</taxon>
        <taxon>Bacteroidota</taxon>
        <taxon>Cytophagia</taxon>
        <taxon>Cytophagales</taxon>
        <taxon>Cyclobacteriaceae</taxon>
        <taxon>Algoriphagus</taxon>
    </lineage>
</organism>
<proteinExistence type="predicted"/>
<dbReference type="AlphaFoldDB" id="A0A1G6VV49"/>
<dbReference type="SUPFAM" id="SSF55729">
    <property type="entry name" value="Acyl-CoA N-acyltransferases (Nat)"/>
    <property type="match status" value="1"/>
</dbReference>
<gene>
    <name evidence="2" type="ORF">SAMN04488104_103831</name>
</gene>
<evidence type="ECO:0000313" key="2">
    <source>
        <dbReference type="EMBL" id="SDD57293.1"/>
    </source>
</evidence>
<evidence type="ECO:0000313" key="3">
    <source>
        <dbReference type="Proteomes" id="UP000199060"/>
    </source>
</evidence>
<evidence type="ECO:0000259" key="1">
    <source>
        <dbReference type="PROSITE" id="PS51186"/>
    </source>
</evidence>
<keyword evidence="2" id="KW-0808">Transferase</keyword>
<name>A0A1G6VV49_9BACT</name>
<dbReference type="InterPro" id="IPR016181">
    <property type="entry name" value="Acyl_CoA_acyltransferase"/>
</dbReference>